<dbReference type="PANTHER" id="PTHR42796">
    <property type="entry name" value="FUMARYLACETOACETATE HYDROLASE DOMAIN-CONTAINING PROTEIN 2A-RELATED"/>
    <property type="match status" value="1"/>
</dbReference>
<dbReference type="RefSeq" id="WP_147846598.1">
    <property type="nucleotide sequence ID" value="NZ_VDUZ01000008.1"/>
</dbReference>
<reference evidence="4 5" key="1">
    <citation type="submission" date="2019-06" db="EMBL/GenBank/DDBJ databases">
        <title>New taxonomy in bacterial strain CC-CFT640, isolated from vineyard.</title>
        <authorList>
            <person name="Lin S.-Y."/>
            <person name="Tsai C.-F."/>
            <person name="Young C.-C."/>
        </authorList>
    </citation>
    <scope>NUCLEOTIDE SEQUENCE [LARGE SCALE GENOMIC DNA]</scope>
    <source>
        <strain evidence="4 5">CC-CFT640</strain>
    </source>
</reference>
<dbReference type="Pfam" id="PF01557">
    <property type="entry name" value="FAA_hydrolase"/>
    <property type="match status" value="1"/>
</dbReference>
<gene>
    <name evidence="4" type="ORF">FHP25_09005</name>
</gene>
<organism evidence="4 5">
    <name type="scientific">Vineibacter terrae</name>
    <dbReference type="NCBI Taxonomy" id="2586908"/>
    <lineage>
        <taxon>Bacteria</taxon>
        <taxon>Pseudomonadati</taxon>
        <taxon>Pseudomonadota</taxon>
        <taxon>Alphaproteobacteria</taxon>
        <taxon>Hyphomicrobiales</taxon>
        <taxon>Vineibacter</taxon>
    </lineage>
</organism>
<evidence type="ECO:0000256" key="2">
    <source>
        <dbReference type="ARBA" id="ARBA00022723"/>
    </source>
</evidence>
<dbReference type="Gene3D" id="3.90.850.10">
    <property type="entry name" value="Fumarylacetoacetase-like, C-terminal domain"/>
    <property type="match status" value="1"/>
</dbReference>
<dbReference type="SUPFAM" id="SSF56529">
    <property type="entry name" value="FAH"/>
    <property type="match status" value="1"/>
</dbReference>
<sequence length="280" mass="29111">MRLIRYWHGGAARTGLVQDDRVIDTAALSPSLADLGAALAADGRRALATLSVASVASTSLADAALLPPLATGARLFCIGLNYKTHVAETGRDLPAQPSVFTRTAESVVGAGAPMLRPAVSEHFDFEGELAVVIGTPGHRITEASAMSHIGGYTCFNDGSLRDFQKFSVTAGKNFDASGAIGPWIVTADEIPDPTALVLATRLNGVEVQRSGTDMLIYPLPRLISYISQFAALRAGDVIATGTPAGVGARRVPPLWMKPGDVVEVDISGIGVLRNPIAAAA</sequence>
<name>A0A5C8PQ54_9HYPH</name>
<protein>
    <submittedName>
        <fullName evidence="4">Fumarylacetoacetate hydrolase family protein</fullName>
    </submittedName>
</protein>
<evidence type="ECO:0000259" key="3">
    <source>
        <dbReference type="Pfam" id="PF01557"/>
    </source>
</evidence>
<dbReference type="AlphaFoldDB" id="A0A5C8PQ54"/>
<dbReference type="GO" id="GO:0046872">
    <property type="term" value="F:metal ion binding"/>
    <property type="evidence" value="ECO:0007669"/>
    <property type="project" value="UniProtKB-KW"/>
</dbReference>
<evidence type="ECO:0000256" key="1">
    <source>
        <dbReference type="ARBA" id="ARBA00010211"/>
    </source>
</evidence>
<keyword evidence="2" id="KW-0479">Metal-binding</keyword>
<dbReference type="GO" id="GO:0019752">
    <property type="term" value="P:carboxylic acid metabolic process"/>
    <property type="evidence" value="ECO:0007669"/>
    <property type="project" value="UniProtKB-ARBA"/>
</dbReference>
<dbReference type="FunFam" id="3.90.850.10:FF:000002">
    <property type="entry name" value="2-hydroxyhepta-2,4-diene-1,7-dioate isomerase"/>
    <property type="match status" value="1"/>
</dbReference>
<dbReference type="Proteomes" id="UP000321638">
    <property type="component" value="Unassembled WGS sequence"/>
</dbReference>
<evidence type="ECO:0000313" key="4">
    <source>
        <dbReference type="EMBL" id="TXL77558.1"/>
    </source>
</evidence>
<keyword evidence="5" id="KW-1185">Reference proteome</keyword>
<comment type="caution">
    <text evidence="4">The sequence shown here is derived from an EMBL/GenBank/DDBJ whole genome shotgun (WGS) entry which is preliminary data.</text>
</comment>
<dbReference type="PANTHER" id="PTHR42796:SF4">
    <property type="entry name" value="FUMARYLACETOACETATE HYDROLASE DOMAIN-CONTAINING PROTEIN 2A"/>
    <property type="match status" value="1"/>
</dbReference>
<dbReference type="OrthoDB" id="9780293at2"/>
<evidence type="ECO:0000313" key="5">
    <source>
        <dbReference type="Proteomes" id="UP000321638"/>
    </source>
</evidence>
<comment type="similarity">
    <text evidence="1">Belongs to the FAH family.</text>
</comment>
<proteinExistence type="inferred from homology"/>
<dbReference type="InterPro" id="IPR051121">
    <property type="entry name" value="FAH"/>
</dbReference>
<dbReference type="GO" id="GO:0016853">
    <property type="term" value="F:isomerase activity"/>
    <property type="evidence" value="ECO:0007669"/>
    <property type="project" value="UniProtKB-ARBA"/>
</dbReference>
<dbReference type="GO" id="GO:0016787">
    <property type="term" value="F:hydrolase activity"/>
    <property type="evidence" value="ECO:0007669"/>
    <property type="project" value="UniProtKB-KW"/>
</dbReference>
<feature type="domain" description="Fumarylacetoacetase-like C-terminal" evidence="3">
    <location>
        <begin position="75"/>
        <end position="276"/>
    </location>
</feature>
<keyword evidence="4" id="KW-0378">Hydrolase</keyword>
<accession>A0A5C8PQ54</accession>
<dbReference type="InterPro" id="IPR011234">
    <property type="entry name" value="Fumarylacetoacetase-like_C"/>
</dbReference>
<dbReference type="InterPro" id="IPR036663">
    <property type="entry name" value="Fumarylacetoacetase_C_sf"/>
</dbReference>
<dbReference type="EMBL" id="VDUZ01000008">
    <property type="protein sequence ID" value="TXL77558.1"/>
    <property type="molecule type" value="Genomic_DNA"/>
</dbReference>